<dbReference type="RefSeq" id="WP_044120978.1">
    <property type="nucleotide sequence ID" value="NZ_JXIG01000098.1"/>
</dbReference>
<dbReference type="EMBL" id="JXIG01000098">
    <property type="protein sequence ID" value="KIU01671.1"/>
    <property type="molecule type" value="Genomic_DNA"/>
</dbReference>
<accession>A0AA40JQ96</accession>
<dbReference type="AlphaFoldDB" id="A0AA40JQ96"/>
<dbReference type="InterPro" id="IPR036890">
    <property type="entry name" value="HATPase_C_sf"/>
</dbReference>
<feature type="non-terminal residue" evidence="1">
    <location>
        <position position="1"/>
    </location>
</feature>
<evidence type="ECO:0000313" key="2">
    <source>
        <dbReference type="Proteomes" id="UP000032274"/>
    </source>
</evidence>
<keyword evidence="1" id="KW-0418">Kinase</keyword>
<comment type="caution">
    <text evidence="1">The sequence shown here is derived from an EMBL/GenBank/DDBJ whole genome shotgun (WGS) entry which is preliminary data.</text>
</comment>
<feature type="non-terminal residue" evidence="1">
    <location>
        <position position="131"/>
    </location>
</feature>
<dbReference type="Gene3D" id="3.30.565.10">
    <property type="entry name" value="Histidine kinase-like ATPase, C-terminal domain"/>
    <property type="match status" value="1"/>
</dbReference>
<gene>
    <name evidence="1" type="ORF">QU38_00430</name>
</gene>
<organism evidence="1 2">
    <name type="scientific">Staphylococcus aureus</name>
    <dbReference type="NCBI Taxonomy" id="1280"/>
    <lineage>
        <taxon>Bacteria</taxon>
        <taxon>Bacillati</taxon>
        <taxon>Bacillota</taxon>
        <taxon>Bacilli</taxon>
        <taxon>Bacillales</taxon>
        <taxon>Staphylococcaceae</taxon>
        <taxon>Staphylococcus</taxon>
    </lineage>
</organism>
<proteinExistence type="predicted"/>
<evidence type="ECO:0000313" key="1">
    <source>
        <dbReference type="EMBL" id="KIU01671.1"/>
    </source>
</evidence>
<sequence length="131" mass="13674">AIAGFAEMIEAQMLGPVGDAYRDRAQVIRSQARDLLGAIDDLDLAARIDSAALSLVPGQIALRPVLATIVDDLAPLAELRGSVIALPVADLSVIGDRRAVERLLARLLATLVSASGQGERIGVHMALEAAE</sequence>
<dbReference type="GO" id="GO:0016301">
    <property type="term" value="F:kinase activity"/>
    <property type="evidence" value="ECO:0007669"/>
    <property type="project" value="UniProtKB-KW"/>
</dbReference>
<keyword evidence="1" id="KW-0808">Transferase</keyword>
<protein>
    <submittedName>
        <fullName evidence="1">Histidine kinase</fullName>
    </submittedName>
</protein>
<name>A0AA40JQ96_STAAU</name>
<reference evidence="1 2" key="1">
    <citation type="submission" date="2015-01" db="EMBL/GenBank/DDBJ databases">
        <title>Characterization of Swiss Staphylococcus aureus strains involved in food poisoning.</title>
        <authorList>
            <person name="Crovadore J."/>
            <person name="Chablais R."/>
            <person name="Tonacini J."/>
            <person name="Schnyder B."/>
            <person name="Lefort F."/>
        </authorList>
    </citation>
    <scope>NUCLEOTIDE SEQUENCE [LARGE SCALE GENOMIC DNA]</scope>
    <source>
        <strain evidence="1 2">SA-120</strain>
    </source>
</reference>
<dbReference type="Proteomes" id="UP000032274">
    <property type="component" value="Unassembled WGS sequence"/>
</dbReference>